<keyword evidence="2" id="KW-1185">Reference proteome</keyword>
<accession>A0A9W7D677</accession>
<organism evidence="1 2">
    <name type="scientific">Phytophthora fragariaefolia</name>
    <dbReference type="NCBI Taxonomy" id="1490495"/>
    <lineage>
        <taxon>Eukaryota</taxon>
        <taxon>Sar</taxon>
        <taxon>Stramenopiles</taxon>
        <taxon>Oomycota</taxon>
        <taxon>Peronosporomycetes</taxon>
        <taxon>Peronosporales</taxon>
        <taxon>Peronosporaceae</taxon>
        <taxon>Phytophthora</taxon>
    </lineage>
</organism>
<dbReference type="Proteomes" id="UP001165121">
    <property type="component" value="Unassembled WGS sequence"/>
</dbReference>
<reference evidence="1" key="1">
    <citation type="submission" date="2023-04" db="EMBL/GenBank/DDBJ databases">
        <title>Phytophthora fragariaefolia NBRC 109709.</title>
        <authorList>
            <person name="Ichikawa N."/>
            <person name="Sato H."/>
            <person name="Tonouchi N."/>
        </authorList>
    </citation>
    <scope>NUCLEOTIDE SEQUENCE</scope>
    <source>
        <strain evidence="1">NBRC 109709</strain>
    </source>
</reference>
<evidence type="ECO:0000313" key="2">
    <source>
        <dbReference type="Proteomes" id="UP001165121"/>
    </source>
</evidence>
<evidence type="ECO:0000313" key="1">
    <source>
        <dbReference type="EMBL" id="GMF60703.1"/>
    </source>
</evidence>
<proteinExistence type="predicted"/>
<gene>
    <name evidence="1" type="ORF">Pfra01_002636000</name>
</gene>
<protein>
    <submittedName>
        <fullName evidence="1">Unnamed protein product</fullName>
    </submittedName>
</protein>
<dbReference type="AlphaFoldDB" id="A0A9W7D677"/>
<sequence length="113" mass="12289">MSGIQQGSTTTWRHRVGHQLGVRFRALHDDEDYAGLQPHFTSDQIDSLAVVGIASLCSVVGFAFATCNTRSAYNEALSINFIIKASSAQALVNAGSLFAFMQGENRLFVLDHL</sequence>
<dbReference type="EMBL" id="BSXT01005503">
    <property type="protein sequence ID" value="GMF60703.1"/>
    <property type="molecule type" value="Genomic_DNA"/>
</dbReference>
<comment type="caution">
    <text evidence="1">The sequence shown here is derived from an EMBL/GenBank/DDBJ whole genome shotgun (WGS) entry which is preliminary data.</text>
</comment>
<name>A0A9W7D677_9STRA</name>